<protein>
    <recommendedName>
        <fullName evidence="3">PqqD family protein</fullName>
    </recommendedName>
</protein>
<gene>
    <name evidence="1" type="ORF">DN745_00965</name>
</gene>
<name>A0A2Z4FGX5_9DELT</name>
<keyword evidence="2" id="KW-1185">Reference proteome</keyword>
<dbReference type="EMBL" id="CP030032">
    <property type="protein sequence ID" value="AWV87975.1"/>
    <property type="molecule type" value="Genomic_DNA"/>
</dbReference>
<dbReference type="KEGG" id="bsed:DN745_00965"/>
<proteinExistence type="predicted"/>
<dbReference type="OrthoDB" id="5517212at2"/>
<dbReference type="AlphaFoldDB" id="A0A2Z4FGX5"/>
<organism evidence="1 2">
    <name type="scientific">Bradymonas sediminis</name>
    <dbReference type="NCBI Taxonomy" id="1548548"/>
    <lineage>
        <taxon>Bacteria</taxon>
        <taxon>Deltaproteobacteria</taxon>
        <taxon>Bradymonadales</taxon>
        <taxon>Bradymonadaceae</taxon>
        <taxon>Bradymonas</taxon>
    </lineage>
</organism>
<dbReference type="Pfam" id="PF05402">
    <property type="entry name" value="PqqD"/>
    <property type="match status" value="1"/>
</dbReference>
<dbReference type="Proteomes" id="UP000249799">
    <property type="component" value="Chromosome"/>
</dbReference>
<evidence type="ECO:0008006" key="3">
    <source>
        <dbReference type="Google" id="ProtNLM"/>
    </source>
</evidence>
<accession>A0A2Z4FGX5</accession>
<reference evidence="1 2" key="1">
    <citation type="submission" date="2018-06" db="EMBL/GenBank/DDBJ databases">
        <title>Lujinxingia sediminis gen. nov. sp. nov., a new facultative anaerobic member of the class Deltaproteobacteria, and proposal of Lujinxingaceae fam. nov.</title>
        <authorList>
            <person name="Guo L.-Y."/>
            <person name="Li C.-M."/>
            <person name="Wang S."/>
            <person name="Du Z.-J."/>
        </authorList>
    </citation>
    <scope>NUCLEOTIDE SEQUENCE [LARGE SCALE GENOMIC DNA]</scope>
    <source>
        <strain evidence="1 2">FA350</strain>
    </source>
</reference>
<dbReference type="InterPro" id="IPR041881">
    <property type="entry name" value="PqqD_sf"/>
</dbReference>
<dbReference type="InterPro" id="IPR008792">
    <property type="entry name" value="PQQD"/>
</dbReference>
<evidence type="ECO:0000313" key="1">
    <source>
        <dbReference type="EMBL" id="AWV87975.1"/>
    </source>
</evidence>
<dbReference type="Gene3D" id="1.10.10.1150">
    <property type="entry name" value="Coenzyme PQQ synthesis protein D (PqqD)"/>
    <property type="match status" value="1"/>
</dbReference>
<sequence length="102" mass="11514">MRETPMTENLFPRDAVFSIREDLVVEQVDDEFLVLDLRGNEYFGLNAVARHIWAAIDAGDSLAAIADSVCERFEVERERAATDVADFIANLLEQRLVSRVDA</sequence>
<evidence type="ECO:0000313" key="2">
    <source>
        <dbReference type="Proteomes" id="UP000249799"/>
    </source>
</evidence>